<dbReference type="Proteomes" id="UP001168821">
    <property type="component" value="Unassembled WGS sequence"/>
</dbReference>
<evidence type="ECO:0000313" key="2">
    <source>
        <dbReference type="Proteomes" id="UP001168821"/>
    </source>
</evidence>
<dbReference type="EMBL" id="JALNTZ010000006">
    <property type="protein sequence ID" value="KAJ3647671.1"/>
    <property type="molecule type" value="Genomic_DNA"/>
</dbReference>
<protein>
    <submittedName>
        <fullName evidence="1">Uncharacterized protein</fullName>
    </submittedName>
</protein>
<dbReference type="AlphaFoldDB" id="A0AA38I213"/>
<evidence type="ECO:0000313" key="1">
    <source>
        <dbReference type="EMBL" id="KAJ3647671.1"/>
    </source>
</evidence>
<reference evidence="1" key="1">
    <citation type="journal article" date="2023" name="G3 (Bethesda)">
        <title>Whole genome assemblies of Zophobas morio and Tenebrio molitor.</title>
        <authorList>
            <person name="Kaur S."/>
            <person name="Stinson S.A."/>
            <person name="diCenzo G.C."/>
        </authorList>
    </citation>
    <scope>NUCLEOTIDE SEQUENCE</scope>
    <source>
        <strain evidence="1">QUZm001</strain>
    </source>
</reference>
<sequence>MTHGAKSTTNYRKGYGSHLLVSPWLVVITGTCTHRLMVRWGQPPMRLWGLGVRAIRMCLCPSFRESIKCSGHWMVIAHYQTLTLVQFQARILHTLWICNCVSFSWTKRLYWAFISRCIRIRGRSCMGPPFPIFPLLVSSTTGAISRRAT</sequence>
<gene>
    <name evidence="1" type="ORF">Zmor_019535</name>
</gene>
<name>A0AA38I213_9CUCU</name>
<keyword evidence="2" id="KW-1185">Reference proteome</keyword>
<organism evidence="1 2">
    <name type="scientific">Zophobas morio</name>
    <dbReference type="NCBI Taxonomy" id="2755281"/>
    <lineage>
        <taxon>Eukaryota</taxon>
        <taxon>Metazoa</taxon>
        <taxon>Ecdysozoa</taxon>
        <taxon>Arthropoda</taxon>
        <taxon>Hexapoda</taxon>
        <taxon>Insecta</taxon>
        <taxon>Pterygota</taxon>
        <taxon>Neoptera</taxon>
        <taxon>Endopterygota</taxon>
        <taxon>Coleoptera</taxon>
        <taxon>Polyphaga</taxon>
        <taxon>Cucujiformia</taxon>
        <taxon>Tenebrionidae</taxon>
        <taxon>Zophobas</taxon>
    </lineage>
</organism>
<proteinExistence type="predicted"/>
<accession>A0AA38I213</accession>
<comment type="caution">
    <text evidence="1">The sequence shown here is derived from an EMBL/GenBank/DDBJ whole genome shotgun (WGS) entry which is preliminary data.</text>
</comment>